<keyword evidence="9" id="KW-1185">Reference proteome</keyword>
<feature type="transmembrane region" description="Helical" evidence="7">
    <location>
        <begin position="417"/>
        <end position="435"/>
    </location>
</feature>
<protein>
    <submittedName>
        <fullName evidence="8">Diacylglyceryl transferase</fullName>
    </submittedName>
</protein>
<evidence type="ECO:0000256" key="6">
    <source>
        <dbReference type="ARBA" id="ARBA00023136"/>
    </source>
</evidence>
<reference evidence="8 9" key="1">
    <citation type="submission" date="2018-11" db="EMBL/GenBank/DDBJ databases">
        <title>Draft genome sequence of Ferruginibacter sp. BO-59.</title>
        <authorList>
            <person name="Im W.T."/>
        </authorList>
    </citation>
    <scope>NUCLEOTIDE SEQUENCE [LARGE SCALE GENOMIC DNA]</scope>
    <source>
        <strain evidence="8 9">BO-59</strain>
    </source>
</reference>
<dbReference type="GO" id="GO:0042158">
    <property type="term" value="P:lipoprotein biosynthetic process"/>
    <property type="evidence" value="ECO:0007669"/>
    <property type="project" value="InterPro"/>
</dbReference>
<keyword evidence="6 7" id="KW-0472">Membrane</keyword>
<dbReference type="InterPro" id="IPR001640">
    <property type="entry name" value="Lgt"/>
</dbReference>
<sequence>MYPNLYFVLKDWFGWEVNAFKIFYTFGIFVALSFIAAAWILTKELKRKEKQGLLLPREETITTGKPASFPELFINGLVGFIFGYKLIGAFIASRQHGIDLQEYIFSSEGSWLGGLIIAGVLIYLKYKEKSKQKLAKPERRTIRIWPHDRVGDIVIFALVFGIIGAKIFDNLENWDRFIADPIANLIAPSGLTFYGGLIVAAIAILIYAKKKGIGLLHLVDAAAPALMIAYAIGRMGCMVAGDGDWGVFNSAYVSDVPGHVVPAAPDEFRQNLQKYSTYFLSGTVTDPNGATTMVTDRIHTSLDNVPHESFRGPGWLPDWFFAFTFPHNVNEDGIVLPDCEGKYCRALPLPVFPTPLYEIITCFILFFILWGIRKNIKVPGVLFCIYLIMNGIERFFIEKIRVDTQYSIFGFHPTQAELISSALIISGIIGVIYFTKKEKSPEYS</sequence>
<evidence type="ECO:0000256" key="7">
    <source>
        <dbReference type="SAM" id="Phobius"/>
    </source>
</evidence>
<dbReference type="GO" id="GO:0005886">
    <property type="term" value="C:plasma membrane"/>
    <property type="evidence" value="ECO:0007669"/>
    <property type="project" value="InterPro"/>
</dbReference>
<organism evidence="8 9">
    <name type="scientific">Hanamia caeni</name>
    <dbReference type="NCBI Taxonomy" id="2294116"/>
    <lineage>
        <taxon>Bacteria</taxon>
        <taxon>Pseudomonadati</taxon>
        <taxon>Bacteroidota</taxon>
        <taxon>Chitinophagia</taxon>
        <taxon>Chitinophagales</taxon>
        <taxon>Chitinophagaceae</taxon>
        <taxon>Hanamia</taxon>
    </lineage>
</organism>
<comment type="similarity">
    <text evidence="1">Belongs to the Lgt family.</text>
</comment>
<feature type="transmembrane region" description="Helical" evidence="7">
    <location>
        <begin position="150"/>
        <end position="168"/>
    </location>
</feature>
<feature type="transmembrane region" description="Helical" evidence="7">
    <location>
        <begin position="215"/>
        <end position="233"/>
    </location>
</feature>
<dbReference type="EMBL" id="RJJR01000001">
    <property type="protein sequence ID" value="RNI39915.1"/>
    <property type="molecule type" value="Genomic_DNA"/>
</dbReference>
<dbReference type="AlphaFoldDB" id="A0A3M9NR12"/>
<gene>
    <name evidence="8" type="ORF">EFY79_01020</name>
</gene>
<keyword evidence="5 7" id="KW-1133">Transmembrane helix</keyword>
<accession>A0A3M9NR12</accession>
<evidence type="ECO:0000313" key="8">
    <source>
        <dbReference type="EMBL" id="RNI39915.1"/>
    </source>
</evidence>
<evidence type="ECO:0000313" key="9">
    <source>
        <dbReference type="Proteomes" id="UP000267223"/>
    </source>
</evidence>
<feature type="transmembrane region" description="Helical" evidence="7">
    <location>
        <begin position="20"/>
        <end position="41"/>
    </location>
</feature>
<dbReference type="Pfam" id="PF01790">
    <property type="entry name" value="LGT"/>
    <property type="match status" value="1"/>
</dbReference>
<dbReference type="OrthoDB" id="871140at2"/>
<evidence type="ECO:0000256" key="2">
    <source>
        <dbReference type="ARBA" id="ARBA00022475"/>
    </source>
</evidence>
<comment type="caution">
    <text evidence="8">The sequence shown here is derived from an EMBL/GenBank/DDBJ whole genome shotgun (WGS) entry which is preliminary data.</text>
</comment>
<feature type="transmembrane region" description="Helical" evidence="7">
    <location>
        <begin position="379"/>
        <end position="397"/>
    </location>
</feature>
<dbReference type="RefSeq" id="WP_123118806.1">
    <property type="nucleotide sequence ID" value="NZ_RJJR01000001.1"/>
</dbReference>
<keyword evidence="3 8" id="KW-0808">Transferase</keyword>
<evidence type="ECO:0000256" key="1">
    <source>
        <dbReference type="ARBA" id="ARBA00007150"/>
    </source>
</evidence>
<feature type="transmembrane region" description="Helical" evidence="7">
    <location>
        <begin position="103"/>
        <end position="124"/>
    </location>
</feature>
<keyword evidence="4 7" id="KW-0812">Transmembrane</keyword>
<dbReference type="Proteomes" id="UP000267223">
    <property type="component" value="Unassembled WGS sequence"/>
</dbReference>
<proteinExistence type="inferred from homology"/>
<keyword evidence="2" id="KW-1003">Cell membrane</keyword>
<feature type="transmembrane region" description="Helical" evidence="7">
    <location>
        <begin position="355"/>
        <end position="372"/>
    </location>
</feature>
<dbReference type="PANTHER" id="PTHR30589:SF0">
    <property type="entry name" value="PHOSPHATIDYLGLYCEROL--PROLIPOPROTEIN DIACYLGLYCERYL TRANSFERASE"/>
    <property type="match status" value="1"/>
</dbReference>
<evidence type="ECO:0000256" key="5">
    <source>
        <dbReference type="ARBA" id="ARBA00022989"/>
    </source>
</evidence>
<evidence type="ECO:0000256" key="3">
    <source>
        <dbReference type="ARBA" id="ARBA00022679"/>
    </source>
</evidence>
<feature type="transmembrane region" description="Helical" evidence="7">
    <location>
        <begin position="72"/>
        <end position="91"/>
    </location>
</feature>
<dbReference type="PANTHER" id="PTHR30589">
    <property type="entry name" value="PROLIPOPROTEIN DIACYLGLYCERYL TRANSFERASE"/>
    <property type="match status" value="1"/>
</dbReference>
<feature type="transmembrane region" description="Helical" evidence="7">
    <location>
        <begin position="188"/>
        <end position="208"/>
    </location>
</feature>
<evidence type="ECO:0000256" key="4">
    <source>
        <dbReference type="ARBA" id="ARBA00022692"/>
    </source>
</evidence>
<name>A0A3M9NR12_9BACT</name>
<dbReference type="GO" id="GO:0008961">
    <property type="term" value="F:phosphatidylglycerol-prolipoprotein diacylglyceryl transferase activity"/>
    <property type="evidence" value="ECO:0007669"/>
    <property type="project" value="InterPro"/>
</dbReference>